<dbReference type="PROSITE" id="PS51257">
    <property type="entry name" value="PROKAR_LIPOPROTEIN"/>
    <property type="match status" value="1"/>
</dbReference>
<accession>A0A4Q0P6T0</accession>
<evidence type="ECO:0000313" key="2">
    <source>
        <dbReference type="Proteomes" id="UP000289859"/>
    </source>
</evidence>
<dbReference type="RefSeq" id="WP_128765684.1">
    <property type="nucleotide sequence ID" value="NZ_JBHUOO010000025.1"/>
</dbReference>
<dbReference type="EMBL" id="QOVK01000008">
    <property type="protein sequence ID" value="RXG21399.1"/>
    <property type="molecule type" value="Genomic_DNA"/>
</dbReference>
<dbReference type="OrthoDB" id="5599486at2"/>
<dbReference type="SUPFAM" id="SSF101898">
    <property type="entry name" value="NHL repeat"/>
    <property type="match status" value="1"/>
</dbReference>
<keyword evidence="2" id="KW-1185">Reference proteome</keyword>
<dbReference type="InterPro" id="IPR011042">
    <property type="entry name" value="6-blade_b-propeller_TolB-like"/>
</dbReference>
<proteinExistence type="predicted"/>
<sequence>MFKTAFYFIIILSIFSCQDYGNLDKKGGLARNLAEVSGLAVFENDTLIYTAADHGNPNYIYGLDSNGNIQREIVISNAPNEDWEDLTTDPNGTLYISDTGNNENEREDQFIYIIENFASLAATSDTLHAKRITFTLSDQKDYPPDLNNLNFDIEALLYKEGSLYMFTRNRSRNFDGTTKIYKLPARPGNYQAQLIDQYVVCDNLNTCAVTGVALSPKGDRIALLTSDKILMLSEFKGENFFSGKIETFDLNYTSPKEGIAFKNDSTLYIVDERRAQTGGNLYEYSLTGKTHLK</sequence>
<gene>
    <name evidence="1" type="ORF">DSM02_2254</name>
</gene>
<organism evidence="1 2">
    <name type="scientific">Leeuwenhoekiella polynyae</name>
    <dbReference type="NCBI Taxonomy" id="1550906"/>
    <lineage>
        <taxon>Bacteria</taxon>
        <taxon>Pseudomonadati</taxon>
        <taxon>Bacteroidota</taxon>
        <taxon>Flavobacteriia</taxon>
        <taxon>Flavobacteriales</taxon>
        <taxon>Flavobacteriaceae</taxon>
        <taxon>Leeuwenhoekiella</taxon>
    </lineage>
</organism>
<name>A0A4Q0P6T0_9FLAO</name>
<dbReference type="AlphaFoldDB" id="A0A4Q0P6T0"/>
<reference evidence="1 2" key="1">
    <citation type="submission" date="2018-07" db="EMBL/GenBank/DDBJ databases">
        <title>Leeuwenhoekiella genomics.</title>
        <authorList>
            <person name="Tahon G."/>
            <person name="Willems A."/>
        </authorList>
    </citation>
    <scope>NUCLEOTIDE SEQUENCE [LARGE SCALE GENOMIC DNA]</scope>
    <source>
        <strain evidence="1 2">LMG 29608</strain>
    </source>
</reference>
<protein>
    <recommendedName>
        <fullName evidence="3">SdiA-regulated protein</fullName>
    </recommendedName>
</protein>
<evidence type="ECO:0000313" key="1">
    <source>
        <dbReference type="EMBL" id="RXG21399.1"/>
    </source>
</evidence>
<comment type="caution">
    <text evidence="1">The sequence shown here is derived from an EMBL/GenBank/DDBJ whole genome shotgun (WGS) entry which is preliminary data.</text>
</comment>
<dbReference type="Proteomes" id="UP000289859">
    <property type="component" value="Unassembled WGS sequence"/>
</dbReference>
<evidence type="ECO:0008006" key="3">
    <source>
        <dbReference type="Google" id="ProtNLM"/>
    </source>
</evidence>
<dbReference type="Gene3D" id="2.120.10.30">
    <property type="entry name" value="TolB, C-terminal domain"/>
    <property type="match status" value="1"/>
</dbReference>